<name>A0ABN1SVF6_9ACTN</name>
<organism evidence="1 2">
    <name type="scientific">Streptomyces rhizosphaericus</name>
    <dbReference type="NCBI Taxonomy" id="114699"/>
    <lineage>
        <taxon>Bacteria</taxon>
        <taxon>Bacillati</taxon>
        <taxon>Actinomycetota</taxon>
        <taxon>Actinomycetes</taxon>
        <taxon>Kitasatosporales</taxon>
        <taxon>Streptomycetaceae</taxon>
        <taxon>Streptomyces</taxon>
        <taxon>Streptomyces violaceusniger group</taxon>
    </lineage>
</organism>
<gene>
    <name evidence="1" type="ORF">GCM10009576_098680</name>
</gene>
<proteinExistence type="predicted"/>
<reference evidence="1 2" key="1">
    <citation type="journal article" date="2019" name="Int. J. Syst. Evol. Microbiol.">
        <title>The Global Catalogue of Microorganisms (GCM) 10K type strain sequencing project: providing services to taxonomists for standard genome sequencing and annotation.</title>
        <authorList>
            <consortium name="The Broad Institute Genomics Platform"/>
            <consortium name="The Broad Institute Genome Sequencing Center for Infectious Disease"/>
            <person name="Wu L."/>
            <person name="Ma J."/>
        </authorList>
    </citation>
    <scope>NUCLEOTIDE SEQUENCE [LARGE SCALE GENOMIC DNA]</scope>
    <source>
        <strain evidence="1 2">JCM 11445</strain>
    </source>
</reference>
<evidence type="ECO:0000313" key="2">
    <source>
        <dbReference type="Proteomes" id="UP001500033"/>
    </source>
</evidence>
<accession>A0ABN1SVF6</accession>
<protein>
    <submittedName>
        <fullName evidence="1">Uncharacterized protein</fullName>
    </submittedName>
</protein>
<dbReference type="Proteomes" id="UP001500033">
    <property type="component" value="Unassembled WGS sequence"/>
</dbReference>
<evidence type="ECO:0000313" key="1">
    <source>
        <dbReference type="EMBL" id="GAA1006592.1"/>
    </source>
</evidence>
<keyword evidence="2" id="KW-1185">Reference proteome</keyword>
<comment type="caution">
    <text evidence="1">The sequence shown here is derived from an EMBL/GenBank/DDBJ whole genome shotgun (WGS) entry which is preliminary data.</text>
</comment>
<dbReference type="EMBL" id="BAAAIE010000335">
    <property type="protein sequence ID" value="GAA1006592.1"/>
    <property type="molecule type" value="Genomic_DNA"/>
</dbReference>
<sequence>MTATVIPFPSQDRDPAPCRCPRCELDALADRVRAALDQTEGELLISRDELGIAYADLLATTDRLLPTERNTKP</sequence>